<dbReference type="AlphaFoldDB" id="A0A286U5B3"/>
<dbReference type="InParanoid" id="A0A286U5B3"/>
<sequence>MHLNNHLQSLGAIQNLSVSEQLSGPARTPTWTVEISYEGRLIGTQNDESGASRPTYFCRAVVYNVILWYPDPI</sequence>
<protein>
    <submittedName>
        <fullName evidence="1">Uncharacterized protein</fullName>
    </submittedName>
</protein>
<evidence type="ECO:0000313" key="2">
    <source>
        <dbReference type="Proteomes" id="UP000217199"/>
    </source>
</evidence>
<dbReference type="EMBL" id="NBII01000011">
    <property type="protein sequence ID" value="PAV14757.1"/>
    <property type="molecule type" value="Genomic_DNA"/>
</dbReference>
<keyword evidence="2" id="KW-1185">Reference proteome</keyword>
<accession>A0A286U5B3</accession>
<reference evidence="1 2" key="1">
    <citation type="journal article" date="2017" name="Mol. Ecol.">
        <title>Comparative and population genomic landscape of Phellinus noxius: A hypervariable fungus causing root rot in trees.</title>
        <authorList>
            <person name="Chung C.L."/>
            <person name="Lee T.J."/>
            <person name="Akiba M."/>
            <person name="Lee H.H."/>
            <person name="Kuo T.H."/>
            <person name="Liu D."/>
            <person name="Ke H.M."/>
            <person name="Yokoi T."/>
            <person name="Roa M.B."/>
            <person name="Lu M.J."/>
            <person name="Chang Y.Y."/>
            <person name="Ann P.J."/>
            <person name="Tsai J.N."/>
            <person name="Chen C.Y."/>
            <person name="Tzean S.S."/>
            <person name="Ota Y."/>
            <person name="Hattori T."/>
            <person name="Sahashi N."/>
            <person name="Liou R.F."/>
            <person name="Kikuchi T."/>
            <person name="Tsai I.J."/>
        </authorList>
    </citation>
    <scope>NUCLEOTIDE SEQUENCE [LARGE SCALE GENOMIC DNA]</scope>
    <source>
        <strain evidence="1 2">FFPRI411160</strain>
    </source>
</reference>
<gene>
    <name evidence="1" type="ORF">PNOK_0931000</name>
</gene>
<dbReference type="Proteomes" id="UP000217199">
    <property type="component" value="Unassembled WGS sequence"/>
</dbReference>
<comment type="caution">
    <text evidence="1">The sequence shown here is derived from an EMBL/GenBank/DDBJ whole genome shotgun (WGS) entry which is preliminary data.</text>
</comment>
<proteinExistence type="predicted"/>
<organism evidence="1 2">
    <name type="scientific">Pyrrhoderma noxium</name>
    <dbReference type="NCBI Taxonomy" id="2282107"/>
    <lineage>
        <taxon>Eukaryota</taxon>
        <taxon>Fungi</taxon>
        <taxon>Dikarya</taxon>
        <taxon>Basidiomycota</taxon>
        <taxon>Agaricomycotina</taxon>
        <taxon>Agaricomycetes</taxon>
        <taxon>Hymenochaetales</taxon>
        <taxon>Hymenochaetaceae</taxon>
        <taxon>Pyrrhoderma</taxon>
    </lineage>
</organism>
<name>A0A286U5B3_9AGAM</name>
<evidence type="ECO:0000313" key="1">
    <source>
        <dbReference type="EMBL" id="PAV14757.1"/>
    </source>
</evidence>